<feature type="transmembrane region" description="Helical" evidence="1">
    <location>
        <begin position="36"/>
        <end position="57"/>
    </location>
</feature>
<accession>A0ABD7HMC5</accession>
<protein>
    <recommendedName>
        <fullName evidence="4">Integral membrane protein</fullName>
    </recommendedName>
</protein>
<dbReference type="AlphaFoldDB" id="A0ABD7HMC5"/>
<dbReference type="EMBL" id="QXBN01000012">
    <property type="protein sequence ID" value="RIT36822.1"/>
    <property type="molecule type" value="Genomic_DNA"/>
</dbReference>
<evidence type="ECO:0000313" key="2">
    <source>
        <dbReference type="EMBL" id="RIT36822.1"/>
    </source>
</evidence>
<reference evidence="2 3" key="1">
    <citation type="submission" date="2018-08" db="EMBL/GenBank/DDBJ databases">
        <title>Linezolid Resistance in Mycobacterium abscessus: MIC Distribution and Comprehensive Investigation of Resistance Mechanisms.</title>
        <authorList>
            <person name="Ye M."/>
            <person name="Xu L."/>
            <person name="Zou Y."/>
            <person name="Li B."/>
            <person name="Guo Q."/>
            <person name="Zhang Y."/>
            <person name="Zhan M."/>
            <person name="Xu B."/>
            <person name="Yu F."/>
            <person name="Zhang Z."/>
            <person name="Chu H."/>
        </authorList>
    </citation>
    <scope>NUCLEOTIDE SEQUENCE [LARGE SCALE GENOMIC DNA]</scope>
    <source>
        <strain evidence="2 3">G143</strain>
    </source>
</reference>
<evidence type="ECO:0008006" key="4">
    <source>
        <dbReference type="Google" id="ProtNLM"/>
    </source>
</evidence>
<organism evidence="2 3">
    <name type="scientific">Mycobacteroides abscessus</name>
    <dbReference type="NCBI Taxonomy" id="36809"/>
    <lineage>
        <taxon>Bacteria</taxon>
        <taxon>Bacillati</taxon>
        <taxon>Actinomycetota</taxon>
        <taxon>Actinomycetes</taxon>
        <taxon>Mycobacteriales</taxon>
        <taxon>Mycobacteriaceae</taxon>
        <taxon>Mycobacteroides</taxon>
    </lineage>
</organism>
<sequence>MDRWRICMIAHAVIDAAPTVEFVAGQVRDGTSSNTIGNFVAGLALCLVAVVMGYTLWYDFEVFRDKKGKFSQAVPEILGITACGAFLAYLCTKIPNVFGFGDTFLSDWMPF</sequence>
<keyword evidence="1" id="KW-0812">Transmembrane</keyword>
<dbReference type="Proteomes" id="UP000284557">
    <property type="component" value="Unassembled WGS sequence"/>
</dbReference>
<name>A0ABD7HMC5_9MYCO</name>
<evidence type="ECO:0000313" key="3">
    <source>
        <dbReference type="Proteomes" id="UP000284557"/>
    </source>
</evidence>
<evidence type="ECO:0000256" key="1">
    <source>
        <dbReference type="SAM" id="Phobius"/>
    </source>
</evidence>
<gene>
    <name evidence="2" type="ORF">D2E76_16345</name>
</gene>
<comment type="caution">
    <text evidence="2">The sequence shown here is derived from an EMBL/GenBank/DDBJ whole genome shotgun (WGS) entry which is preliminary data.</text>
</comment>
<keyword evidence="1" id="KW-0472">Membrane</keyword>
<feature type="transmembrane region" description="Helical" evidence="1">
    <location>
        <begin position="77"/>
        <end position="101"/>
    </location>
</feature>
<keyword evidence="1" id="KW-1133">Transmembrane helix</keyword>
<proteinExistence type="predicted"/>